<evidence type="ECO:0000256" key="1">
    <source>
        <dbReference type="ARBA" id="ARBA00022884"/>
    </source>
</evidence>
<reference evidence="5" key="2">
    <citation type="submission" date="2015-01" db="EMBL/GenBank/DDBJ databases">
        <title>Evolutionary Origins and Diversification of the Mycorrhizal Mutualists.</title>
        <authorList>
            <consortium name="DOE Joint Genome Institute"/>
            <consortium name="Mycorrhizal Genomics Consortium"/>
            <person name="Kohler A."/>
            <person name="Kuo A."/>
            <person name="Nagy L.G."/>
            <person name="Floudas D."/>
            <person name="Copeland A."/>
            <person name="Barry K.W."/>
            <person name="Cichocki N."/>
            <person name="Veneault-Fourrey C."/>
            <person name="LaButti K."/>
            <person name="Lindquist E.A."/>
            <person name="Lipzen A."/>
            <person name="Lundell T."/>
            <person name="Morin E."/>
            <person name="Murat C."/>
            <person name="Riley R."/>
            <person name="Ohm R."/>
            <person name="Sun H."/>
            <person name="Tunlid A."/>
            <person name="Henrissat B."/>
            <person name="Grigoriev I.V."/>
            <person name="Hibbett D.S."/>
            <person name="Martin F."/>
        </authorList>
    </citation>
    <scope>NUCLEOTIDE SEQUENCE [LARGE SCALE GENOMIC DNA]</scope>
    <source>
        <strain evidence="5">MAFF 305830</strain>
    </source>
</reference>
<keyword evidence="5" id="KW-1185">Reference proteome</keyword>
<dbReference type="InterPro" id="IPR000504">
    <property type="entry name" value="RRM_dom"/>
</dbReference>
<dbReference type="SMART" id="SM00360">
    <property type="entry name" value="RRM"/>
    <property type="match status" value="1"/>
</dbReference>
<dbReference type="GO" id="GO:0003723">
    <property type="term" value="F:RNA binding"/>
    <property type="evidence" value="ECO:0007669"/>
    <property type="project" value="UniProtKB-UniRule"/>
</dbReference>
<dbReference type="InterPro" id="IPR035979">
    <property type="entry name" value="RBD_domain_sf"/>
</dbReference>
<dbReference type="HOGENOM" id="CLU_1628092_0_0_1"/>
<reference evidence="4 5" key="1">
    <citation type="submission" date="2014-04" db="EMBL/GenBank/DDBJ databases">
        <authorList>
            <consortium name="DOE Joint Genome Institute"/>
            <person name="Kuo A."/>
            <person name="Zuccaro A."/>
            <person name="Kohler A."/>
            <person name="Nagy L.G."/>
            <person name="Floudas D."/>
            <person name="Copeland A."/>
            <person name="Barry K.W."/>
            <person name="Cichocki N."/>
            <person name="Veneault-Fourrey C."/>
            <person name="LaButti K."/>
            <person name="Lindquist E.A."/>
            <person name="Lipzen A."/>
            <person name="Lundell T."/>
            <person name="Morin E."/>
            <person name="Murat C."/>
            <person name="Sun H."/>
            <person name="Tunlid A."/>
            <person name="Henrissat B."/>
            <person name="Grigoriev I.V."/>
            <person name="Hibbett D.S."/>
            <person name="Martin F."/>
            <person name="Nordberg H.P."/>
            <person name="Cantor M.N."/>
            <person name="Hua S.X."/>
        </authorList>
    </citation>
    <scope>NUCLEOTIDE SEQUENCE [LARGE SCALE GENOMIC DNA]</scope>
    <source>
        <strain evidence="4 5">MAFF 305830</strain>
    </source>
</reference>
<protein>
    <recommendedName>
        <fullName evidence="3">RRM domain-containing protein</fullName>
    </recommendedName>
</protein>
<accession>A0A0C2W5H8</accession>
<dbReference type="Pfam" id="PF00076">
    <property type="entry name" value="RRM_1"/>
    <property type="match status" value="1"/>
</dbReference>
<dbReference type="Gene3D" id="3.30.70.330">
    <property type="match status" value="1"/>
</dbReference>
<evidence type="ECO:0000259" key="3">
    <source>
        <dbReference type="PROSITE" id="PS50102"/>
    </source>
</evidence>
<feature type="domain" description="RRM" evidence="3">
    <location>
        <begin position="67"/>
        <end position="139"/>
    </location>
</feature>
<evidence type="ECO:0000313" key="5">
    <source>
        <dbReference type="Proteomes" id="UP000054097"/>
    </source>
</evidence>
<dbReference type="PANTHER" id="PTHR10352">
    <property type="entry name" value="EUKARYOTIC TRANSLATION INITIATION FACTOR 3 SUBUNIT G"/>
    <property type="match status" value="1"/>
</dbReference>
<evidence type="ECO:0000256" key="2">
    <source>
        <dbReference type="PROSITE-ProRule" id="PRU00176"/>
    </source>
</evidence>
<dbReference type="AlphaFoldDB" id="A0A0C2W5H8"/>
<gene>
    <name evidence="4" type="ORF">M408DRAFT_301926</name>
</gene>
<evidence type="ECO:0000313" key="4">
    <source>
        <dbReference type="EMBL" id="KIM21683.1"/>
    </source>
</evidence>
<keyword evidence="1 2" id="KW-0694">RNA-binding</keyword>
<dbReference type="InterPro" id="IPR012677">
    <property type="entry name" value="Nucleotide-bd_a/b_plait_sf"/>
</dbReference>
<dbReference type="STRING" id="933852.A0A0C2W5H8"/>
<dbReference type="EMBL" id="KN824374">
    <property type="protein sequence ID" value="KIM21683.1"/>
    <property type="molecule type" value="Genomic_DNA"/>
</dbReference>
<name>A0A0C2W5H8_SERVB</name>
<dbReference type="SUPFAM" id="SSF54928">
    <property type="entry name" value="RNA-binding domain, RBD"/>
    <property type="match status" value="1"/>
</dbReference>
<dbReference type="OrthoDB" id="446113at2759"/>
<dbReference type="Proteomes" id="UP000054097">
    <property type="component" value="Unassembled WGS sequence"/>
</dbReference>
<sequence length="163" mass="17477">MFTRIELLSNTLGQHYHAYRGGPVLPSPAQLETILGGSIGPLTGDVNGGGAPVEHKPNVPPSDPLNTTVFMRGLSPLISEETLRTFFAPFGAIHYVKLPPSKSCGFVQYVRQGDAEQAIEALGGSPIGGSKVRLSWGRIPAAQVLCKLLRFPLLQTMSMRLTP</sequence>
<dbReference type="PROSITE" id="PS50102">
    <property type="entry name" value="RRM"/>
    <property type="match status" value="1"/>
</dbReference>
<organism evidence="4 5">
    <name type="scientific">Serendipita vermifera MAFF 305830</name>
    <dbReference type="NCBI Taxonomy" id="933852"/>
    <lineage>
        <taxon>Eukaryota</taxon>
        <taxon>Fungi</taxon>
        <taxon>Dikarya</taxon>
        <taxon>Basidiomycota</taxon>
        <taxon>Agaricomycotina</taxon>
        <taxon>Agaricomycetes</taxon>
        <taxon>Sebacinales</taxon>
        <taxon>Serendipitaceae</taxon>
        <taxon>Serendipita</taxon>
    </lineage>
</organism>
<proteinExistence type="predicted"/>